<accession>A0A0B6YPJ7</accession>
<name>A0A0B6YPJ7_9EUPU</name>
<sequence length="75" mass="7680">GNLLAKLGLLNSKGEDGDNFSIEDDGSLHTVSENSLGSDDLLETQFEETGSDTVSIDSGSSATSIGSPAGETYLI</sequence>
<protein>
    <submittedName>
        <fullName evidence="2">Uncharacterized protein</fullName>
    </submittedName>
</protein>
<evidence type="ECO:0000313" key="2">
    <source>
        <dbReference type="EMBL" id="CEK58062.1"/>
    </source>
</evidence>
<organism evidence="2">
    <name type="scientific">Arion vulgaris</name>
    <dbReference type="NCBI Taxonomy" id="1028688"/>
    <lineage>
        <taxon>Eukaryota</taxon>
        <taxon>Metazoa</taxon>
        <taxon>Spiralia</taxon>
        <taxon>Lophotrochozoa</taxon>
        <taxon>Mollusca</taxon>
        <taxon>Gastropoda</taxon>
        <taxon>Heterobranchia</taxon>
        <taxon>Euthyneura</taxon>
        <taxon>Panpulmonata</taxon>
        <taxon>Eupulmonata</taxon>
        <taxon>Stylommatophora</taxon>
        <taxon>Helicina</taxon>
        <taxon>Arionoidea</taxon>
        <taxon>Arionidae</taxon>
        <taxon>Arion</taxon>
    </lineage>
</organism>
<proteinExistence type="predicted"/>
<evidence type="ECO:0000256" key="1">
    <source>
        <dbReference type="SAM" id="MobiDB-lite"/>
    </source>
</evidence>
<feature type="non-terminal residue" evidence="2">
    <location>
        <position position="1"/>
    </location>
</feature>
<reference evidence="2" key="1">
    <citation type="submission" date="2014-12" db="EMBL/GenBank/DDBJ databases">
        <title>Insight into the proteome of Arion vulgaris.</title>
        <authorList>
            <person name="Aradska J."/>
            <person name="Bulat T."/>
            <person name="Smidak R."/>
            <person name="Sarate P."/>
            <person name="Gangsoo J."/>
            <person name="Sialana F."/>
            <person name="Bilban M."/>
            <person name="Lubec G."/>
        </authorList>
    </citation>
    <scope>NUCLEOTIDE SEQUENCE</scope>
    <source>
        <tissue evidence="2">Skin</tissue>
    </source>
</reference>
<dbReference type="AlphaFoldDB" id="A0A0B6YPJ7"/>
<dbReference type="EMBL" id="HACG01011197">
    <property type="protein sequence ID" value="CEK58062.1"/>
    <property type="molecule type" value="Transcribed_RNA"/>
</dbReference>
<gene>
    <name evidence="2" type="primary">ORF31884</name>
</gene>
<feature type="region of interest" description="Disordered" evidence="1">
    <location>
        <begin position="49"/>
        <end position="75"/>
    </location>
</feature>
<feature type="compositionally biased region" description="Polar residues" evidence="1">
    <location>
        <begin position="51"/>
        <end position="66"/>
    </location>
</feature>
<feature type="non-terminal residue" evidence="2">
    <location>
        <position position="75"/>
    </location>
</feature>